<keyword evidence="1" id="KW-0808">Transferase</keyword>
<dbReference type="AlphaFoldDB" id="A0A2H0WBA9"/>
<sequence length="328" mass="37176">MKIAFLSFYSGLIDRGVETFVKELSSRLKKNNKVTIFKGNKEKKISKYSNLSTLLFTLKVLPKINRTKPDIIYPLNGRWQAFFCRLLALFSKSKIVIGGHAGIGRDDLFNLWLWPNTFVALSIKGRKWAQKMAPHVKLARIPHGVDIKKFNPRVKPLSINLEKPIILTVAGSEDFKRIDLAIKAVAKLPKGSLLIAGSQSEKNLSLGRSLLGNKRFLVSRFDHQVMPQVYKTADLFTLPSNSREAFGVCYLEAMAENLAVVAPNDSLRREIIGQAGYLVNPKNIDQYAQKLSRGLERDWGNIPRKQAEKFSWEKVAQDYQTLFNNLVK</sequence>
<proteinExistence type="predicted"/>
<dbReference type="PANTHER" id="PTHR46401">
    <property type="entry name" value="GLYCOSYLTRANSFERASE WBBK-RELATED"/>
    <property type="match status" value="1"/>
</dbReference>
<dbReference type="SUPFAM" id="SSF53756">
    <property type="entry name" value="UDP-Glycosyltransferase/glycogen phosphorylase"/>
    <property type="match status" value="1"/>
</dbReference>
<evidence type="ECO:0000313" key="4">
    <source>
        <dbReference type="Proteomes" id="UP000230093"/>
    </source>
</evidence>
<dbReference type="Proteomes" id="UP000230093">
    <property type="component" value="Unassembled WGS sequence"/>
</dbReference>
<dbReference type="GO" id="GO:0009103">
    <property type="term" value="P:lipopolysaccharide biosynthetic process"/>
    <property type="evidence" value="ECO:0007669"/>
    <property type="project" value="TreeGrafter"/>
</dbReference>
<accession>A0A2H0WBA9</accession>
<feature type="domain" description="Glycosyl transferase family 1" evidence="2">
    <location>
        <begin position="156"/>
        <end position="298"/>
    </location>
</feature>
<gene>
    <name evidence="3" type="ORF">COT75_02880</name>
</gene>
<dbReference type="GO" id="GO:0016757">
    <property type="term" value="F:glycosyltransferase activity"/>
    <property type="evidence" value="ECO:0007669"/>
    <property type="project" value="InterPro"/>
</dbReference>
<organism evidence="3 4">
    <name type="scientific">Candidatus Beckwithbacteria bacterium CG10_big_fil_rev_8_21_14_0_10_34_10</name>
    <dbReference type="NCBI Taxonomy" id="1974495"/>
    <lineage>
        <taxon>Bacteria</taxon>
        <taxon>Candidatus Beckwithiibacteriota</taxon>
    </lineage>
</organism>
<evidence type="ECO:0000259" key="2">
    <source>
        <dbReference type="Pfam" id="PF00534"/>
    </source>
</evidence>
<dbReference type="InterPro" id="IPR001296">
    <property type="entry name" value="Glyco_trans_1"/>
</dbReference>
<dbReference type="EMBL" id="PEZT01000016">
    <property type="protein sequence ID" value="PIS09179.1"/>
    <property type="molecule type" value="Genomic_DNA"/>
</dbReference>
<protein>
    <recommendedName>
        <fullName evidence="2">Glycosyl transferase family 1 domain-containing protein</fullName>
    </recommendedName>
</protein>
<dbReference type="PANTHER" id="PTHR46401:SF2">
    <property type="entry name" value="GLYCOSYLTRANSFERASE WBBK-RELATED"/>
    <property type="match status" value="1"/>
</dbReference>
<dbReference type="Pfam" id="PF00534">
    <property type="entry name" value="Glycos_transf_1"/>
    <property type="match status" value="1"/>
</dbReference>
<reference evidence="4" key="1">
    <citation type="submission" date="2017-09" db="EMBL/GenBank/DDBJ databases">
        <title>Depth-based differentiation of microbial function through sediment-hosted aquifers and enrichment of novel symbionts in the deep terrestrial subsurface.</title>
        <authorList>
            <person name="Probst A.J."/>
            <person name="Ladd B."/>
            <person name="Jarett J.K."/>
            <person name="Geller-Mcgrath D.E."/>
            <person name="Sieber C.M.K."/>
            <person name="Emerson J.B."/>
            <person name="Anantharaman K."/>
            <person name="Thomas B.C."/>
            <person name="Malmstrom R."/>
            <person name="Stieglmeier M."/>
            <person name="Klingl A."/>
            <person name="Woyke T."/>
            <person name="Ryan C.M."/>
            <person name="Banfield J.F."/>
        </authorList>
    </citation>
    <scope>NUCLEOTIDE SEQUENCE [LARGE SCALE GENOMIC DNA]</scope>
</reference>
<name>A0A2H0WBA9_9BACT</name>
<comment type="caution">
    <text evidence="3">The sequence shown here is derived from an EMBL/GenBank/DDBJ whole genome shotgun (WGS) entry which is preliminary data.</text>
</comment>
<evidence type="ECO:0000256" key="1">
    <source>
        <dbReference type="ARBA" id="ARBA00022679"/>
    </source>
</evidence>
<dbReference type="Gene3D" id="3.40.50.2000">
    <property type="entry name" value="Glycogen Phosphorylase B"/>
    <property type="match status" value="2"/>
</dbReference>
<evidence type="ECO:0000313" key="3">
    <source>
        <dbReference type="EMBL" id="PIS09179.1"/>
    </source>
</evidence>